<proteinExistence type="predicted"/>
<feature type="non-terminal residue" evidence="2">
    <location>
        <position position="59"/>
    </location>
</feature>
<feature type="region of interest" description="Disordered" evidence="1">
    <location>
        <begin position="1"/>
        <end position="25"/>
    </location>
</feature>
<protein>
    <submittedName>
        <fullName evidence="2">GPI mannosyltransferase 1</fullName>
    </submittedName>
</protein>
<comment type="caution">
    <text evidence="2">The sequence shown here is derived from an EMBL/GenBank/DDBJ whole genome shotgun (WGS) entry which is preliminary data.</text>
</comment>
<evidence type="ECO:0000313" key="3">
    <source>
        <dbReference type="Proteomes" id="UP000727407"/>
    </source>
</evidence>
<dbReference type="EMBL" id="QNUK01000023">
    <property type="protein sequence ID" value="KAF5907269.1"/>
    <property type="molecule type" value="Genomic_DNA"/>
</dbReference>
<organism evidence="2 3">
    <name type="scientific">Clarias magur</name>
    <name type="common">Asian catfish</name>
    <name type="synonym">Macropteronotus magur</name>
    <dbReference type="NCBI Taxonomy" id="1594786"/>
    <lineage>
        <taxon>Eukaryota</taxon>
        <taxon>Metazoa</taxon>
        <taxon>Chordata</taxon>
        <taxon>Craniata</taxon>
        <taxon>Vertebrata</taxon>
        <taxon>Euteleostomi</taxon>
        <taxon>Actinopterygii</taxon>
        <taxon>Neopterygii</taxon>
        <taxon>Teleostei</taxon>
        <taxon>Ostariophysi</taxon>
        <taxon>Siluriformes</taxon>
        <taxon>Clariidae</taxon>
        <taxon>Clarias</taxon>
    </lineage>
</organism>
<reference evidence="2" key="1">
    <citation type="submission" date="2020-07" db="EMBL/GenBank/DDBJ databases">
        <title>Clarias magur genome sequencing, assembly and annotation.</title>
        <authorList>
            <person name="Kushwaha B."/>
            <person name="Kumar R."/>
            <person name="Das P."/>
            <person name="Joshi C.G."/>
            <person name="Kumar D."/>
            <person name="Nagpure N.S."/>
            <person name="Pandey M."/>
            <person name="Agarwal S."/>
            <person name="Srivastava S."/>
            <person name="Singh M."/>
            <person name="Sahoo L."/>
            <person name="Jayasankar P."/>
            <person name="Meher P.K."/>
            <person name="Koringa P.G."/>
            <person name="Iquebal M.A."/>
            <person name="Das S.P."/>
            <person name="Bit A."/>
            <person name="Patnaik S."/>
            <person name="Patel N."/>
            <person name="Shah T.M."/>
            <person name="Hinsu A."/>
            <person name="Jena J.K."/>
        </authorList>
    </citation>
    <scope>NUCLEOTIDE SEQUENCE</scope>
    <source>
        <strain evidence="2">CIFAMagur01</strain>
        <tissue evidence="2">Testis</tissue>
    </source>
</reference>
<dbReference type="GO" id="GO:0016757">
    <property type="term" value="F:glycosyltransferase activity"/>
    <property type="evidence" value="ECO:0007669"/>
    <property type="project" value="UniProtKB-KW"/>
</dbReference>
<sequence>MPMCKPGAESEQASSQFQGPTGRLPLSQSRNKLSLSRFLEFFCVNAGFAVSANWMLGAF</sequence>
<accession>A0A8J4UNQ3</accession>
<evidence type="ECO:0000256" key="1">
    <source>
        <dbReference type="SAM" id="MobiDB-lite"/>
    </source>
</evidence>
<name>A0A8J4UNQ3_CLAMG</name>
<gene>
    <name evidence="2" type="primary">gpi14</name>
    <name evidence="2" type="ORF">DAT39_002941</name>
</gene>
<keyword evidence="2" id="KW-0328">Glycosyltransferase</keyword>
<keyword evidence="3" id="KW-1185">Reference proteome</keyword>
<dbReference type="Proteomes" id="UP000727407">
    <property type="component" value="Unassembled WGS sequence"/>
</dbReference>
<keyword evidence="2" id="KW-0808">Transferase</keyword>
<dbReference type="AlphaFoldDB" id="A0A8J4UNQ3"/>
<evidence type="ECO:0000313" key="2">
    <source>
        <dbReference type="EMBL" id="KAF5907269.1"/>
    </source>
</evidence>